<gene>
    <name evidence="2" type="ORF">SAMN05421541_110147</name>
</gene>
<dbReference type="SMART" id="SM00020">
    <property type="entry name" value="Tryp_SPc"/>
    <property type="match status" value="1"/>
</dbReference>
<dbReference type="InterPro" id="IPR001254">
    <property type="entry name" value="Trypsin_dom"/>
</dbReference>
<dbReference type="RefSeq" id="WP_093618637.1">
    <property type="nucleotide sequence ID" value="NZ_FONV01000010.1"/>
</dbReference>
<dbReference type="Pfam" id="PF00089">
    <property type="entry name" value="Trypsin"/>
    <property type="match status" value="1"/>
</dbReference>
<name>A0A1I2IJY3_9ACTN</name>
<feature type="domain" description="Peptidase S1" evidence="1">
    <location>
        <begin position="21"/>
        <end position="247"/>
    </location>
</feature>
<dbReference type="InterPro" id="IPR043504">
    <property type="entry name" value="Peptidase_S1_PA_chymotrypsin"/>
</dbReference>
<dbReference type="SUPFAM" id="SSF50494">
    <property type="entry name" value="Trypsin-like serine proteases"/>
    <property type="match status" value="1"/>
</dbReference>
<sequence length="769" mass="79942">MQRRIRSWGAGLLTAGLAAGLLGGGTALAVAGAPEVADGGLPFVAKVSVGDDAGCTGALVHARWIVTAKSCFADSTGQVTAGAPARPTTVVLGRADLAAVTGHRLSVVSVTPHASRNIALAELSAPVKNITPVALDGGAPVAGETLRIAGYGRTSTVWVPTRMHAGEFTVGDVTADAFAVSGAASGATLCKGDAGGPAFRETAAGPQLVGISDTSWQNGCLGESETREGAFEARTDDLSDWIRAGVATVPDGLREPVTGEFNRDGIEDLVAADASGQLWLYPGTKTRAVYGDRVRIGNGGWSAMREFAVGRVNRDAYDDLVVIETATNIQWLYPGTAAGGAFGTRVQIGSGWSTDLRDVAIGKVDRDQYDDLLVVKSSTQQLFLYKGNATGGSFSAGVVYGTGWGCCKQLQVGKFNTDDYDDLVTVESSTGAMRIYPGTAAGTQFGPGVDAGAGTGWNYASYLAKGTVDSSGIQGLIGVDSTSGRTYLHPRTATAGWGARVQPGGRIYVPQPSDLSNLVTGKFNRDAYTDVIGVDSAGALWLHPGTAANTFGPRVQIGTSGWSAMREFAVGRVNRDAYDDLVVIETATNIQWLYPGTAAGGAFGTRVQIGSGWSTDLRDVAIGKVDRDQYDDLLVVKSSTQQLFLYRGNATGGSFSAGVVYGTGWGCCKEVTLGSVNDDDYDDLLTVVTATGALRIYPGTEAGTQFGPGVDTGAGTGWNNRSGLTPIVLGQEKRAGILAKDTTGALLYFTVRDDRAIDWADPIRFGPRD</sequence>
<dbReference type="EMBL" id="FONV01000010">
    <property type="protein sequence ID" value="SFF42615.1"/>
    <property type="molecule type" value="Genomic_DNA"/>
</dbReference>
<keyword evidence="3" id="KW-1185">Reference proteome</keyword>
<evidence type="ECO:0000313" key="2">
    <source>
        <dbReference type="EMBL" id="SFF42615.1"/>
    </source>
</evidence>
<dbReference type="SUPFAM" id="SSF69318">
    <property type="entry name" value="Integrin alpha N-terminal domain"/>
    <property type="match status" value="2"/>
</dbReference>
<dbReference type="InterPro" id="IPR001314">
    <property type="entry name" value="Peptidase_S1A"/>
</dbReference>
<dbReference type="STRING" id="35752.SAMN05421541_110147"/>
<proteinExistence type="predicted"/>
<dbReference type="Gene3D" id="2.40.10.10">
    <property type="entry name" value="Trypsin-like serine proteases"/>
    <property type="match status" value="1"/>
</dbReference>
<dbReference type="InterPro" id="IPR009003">
    <property type="entry name" value="Peptidase_S1_PA"/>
</dbReference>
<dbReference type="PROSITE" id="PS50240">
    <property type="entry name" value="TRYPSIN_DOM"/>
    <property type="match status" value="1"/>
</dbReference>
<evidence type="ECO:0000313" key="3">
    <source>
        <dbReference type="Proteomes" id="UP000199645"/>
    </source>
</evidence>
<dbReference type="AlphaFoldDB" id="A0A1I2IJY3"/>
<dbReference type="InterPro" id="IPR028994">
    <property type="entry name" value="Integrin_alpha_N"/>
</dbReference>
<dbReference type="PANTHER" id="PTHR44103:SF1">
    <property type="entry name" value="PROPROTEIN CONVERTASE P"/>
    <property type="match status" value="1"/>
</dbReference>
<protein>
    <submittedName>
        <fullName evidence="2">Trypsin</fullName>
    </submittedName>
</protein>
<organism evidence="2 3">
    <name type="scientific">Actinoplanes philippinensis</name>
    <dbReference type="NCBI Taxonomy" id="35752"/>
    <lineage>
        <taxon>Bacteria</taxon>
        <taxon>Bacillati</taxon>
        <taxon>Actinomycetota</taxon>
        <taxon>Actinomycetes</taxon>
        <taxon>Micromonosporales</taxon>
        <taxon>Micromonosporaceae</taxon>
        <taxon>Actinoplanes</taxon>
    </lineage>
</organism>
<dbReference type="Proteomes" id="UP000199645">
    <property type="component" value="Unassembled WGS sequence"/>
</dbReference>
<reference evidence="2 3" key="1">
    <citation type="submission" date="2016-10" db="EMBL/GenBank/DDBJ databases">
        <authorList>
            <person name="de Groot N.N."/>
        </authorList>
    </citation>
    <scope>NUCLEOTIDE SEQUENCE [LARGE SCALE GENOMIC DNA]</scope>
    <source>
        <strain evidence="2 3">DSM 43019</strain>
    </source>
</reference>
<accession>A0A1I2IJY3</accession>
<dbReference type="OrthoDB" id="5171321at2"/>
<evidence type="ECO:0000259" key="1">
    <source>
        <dbReference type="PROSITE" id="PS50240"/>
    </source>
</evidence>
<dbReference type="GO" id="GO:0006508">
    <property type="term" value="P:proteolysis"/>
    <property type="evidence" value="ECO:0007669"/>
    <property type="project" value="InterPro"/>
</dbReference>
<dbReference type="PRINTS" id="PR00722">
    <property type="entry name" value="CHYMOTRYPSIN"/>
</dbReference>
<dbReference type="PANTHER" id="PTHR44103">
    <property type="entry name" value="PROPROTEIN CONVERTASE P"/>
    <property type="match status" value="1"/>
</dbReference>
<dbReference type="GO" id="GO:0004252">
    <property type="term" value="F:serine-type endopeptidase activity"/>
    <property type="evidence" value="ECO:0007669"/>
    <property type="project" value="InterPro"/>
</dbReference>